<protein>
    <recommendedName>
        <fullName evidence="3">Transposase</fullName>
    </recommendedName>
</protein>
<dbReference type="RefSeq" id="WP_348269603.1">
    <property type="nucleotide sequence ID" value="NZ_CP121195.1"/>
</dbReference>
<dbReference type="AlphaFoldDB" id="A0AAU7D6G9"/>
<name>A0AAU7D6G9_9BACT</name>
<organism evidence="2">
    <name type="scientific">Edaphobacter paludis</name>
    <dbReference type="NCBI Taxonomy" id="3035702"/>
    <lineage>
        <taxon>Bacteria</taxon>
        <taxon>Pseudomonadati</taxon>
        <taxon>Acidobacteriota</taxon>
        <taxon>Terriglobia</taxon>
        <taxon>Terriglobales</taxon>
        <taxon>Acidobacteriaceae</taxon>
        <taxon>Edaphobacter</taxon>
    </lineage>
</organism>
<feature type="region of interest" description="Disordered" evidence="1">
    <location>
        <begin position="722"/>
        <end position="760"/>
    </location>
</feature>
<proteinExistence type="predicted"/>
<accession>A0AAU7D6G9</accession>
<gene>
    <name evidence="2" type="ORF">P8936_14780</name>
</gene>
<dbReference type="EMBL" id="CP121195">
    <property type="protein sequence ID" value="XBH12945.1"/>
    <property type="molecule type" value="Genomic_DNA"/>
</dbReference>
<feature type="compositionally biased region" description="Basic and acidic residues" evidence="1">
    <location>
        <begin position="722"/>
        <end position="731"/>
    </location>
</feature>
<evidence type="ECO:0000313" key="2">
    <source>
        <dbReference type="EMBL" id="XBH12945.1"/>
    </source>
</evidence>
<reference evidence="2" key="1">
    <citation type="submission" date="2023-03" db="EMBL/GenBank/DDBJ databases">
        <title>Edaphobacter sp.</title>
        <authorList>
            <person name="Huber K.J."/>
            <person name="Papendorf J."/>
            <person name="Pilke C."/>
            <person name="Bunk B."/>
            <person name="Sproeer C."/>
            <person name="Pester M."/>
        </authorList>
    </citation>
    <scope>NUCLEOTIDE SEQUENCE</scope>
    <source>
        <strain evidence="2">DSM 109920</strain>
    </source>
</reference>
<evidence type="ECO:0008006" key="3">
    <source>
        <dbReference type="Google" id="ProtNLM"/>
    </source>
</evidence>
<evidence type="ECO:0000256" key="1">
    <source>
        <dbReference type="SAM" id="MobiDB-lite"/>
    </source>
</evidence>
<sequence length="776" mass="89476">MGASKISISGLYEFGAGTPLARVERLLWVDPAKLVAILIEVRGAHSREHSVPYRTFYDDVAHGTARPVEELPEFKYLMQPDASFSPTQIRERDDRCAAMEAFFAEPPEKRFDPCERAKLFSQITARKSSFTDEEIEELTDPKLIQILIPRLDSLRLKNGKVRNPLHINKGTLYKLYRRLLQCGKINGLISLRHKAGWHTENRLTHSPTKKLGRSWIGATDEDRQTGFRVTADNEPILVNIGIMFHETRVGGIKPNWPDGVRLGQEAFFSKGFKFEGDVPIPDMPSASELPSRWQIQRAYYKHRDVGLFLPEREGVKAYNSKFRALTDDQRAIASRPLQTIQSDCWDCPIYIVHPVTRIVIGQPLLVAMRDTMSLMCVASALTWNHEGWKANLLALENLVADKAECCKRLGFEIQPEWWPCQGHICENLLSDNGAWITKEAGHVRKALGMTEIWNTGTSRGDMKPIIETLWDDLYERVIKMLPGALPPHAISADSDPVAKRAWERASLDIYQLERIINRYFVHHNRFRFFKDYPLTDAMKGKVRPIPLELWNWGIEEDGLPNPMTLDRVRINCLEHVQVTVTRDGIKLQDGLFYKCESAERHGWFSRAAATHTWKLEALLDRRSIDRIFLIRDQKHLQLGDPELEECQRIKVRREKKDIHLTEFEFERHRQKSDHNRYMQEMPAHDAWFDGFRDQVVGEAEQMTAEALDGSKQTNKDLRARRQEAKEEENGKAHGNFLAEDSSKRWPKIGPHSDVLGEAAESEFDLYRSRDLKRNAY</sequence>